<evidence type="ECO:0000259" key="1">
    <source>
        <dbReference type="Pfam" id="PF13229"/>
    </source>
</evidence>
<dbReference type="InterPro" id="IPR006626">
    <property type="entry name" value="PbH1"/>
</dbReference>
<dbReference type="InterPro" id="IPR022441">
    <property type="entry name" value="Para_beta_helix_rpt-2"/>
</dbReference>
<dbReference type="InterPro" id="IPR012334">
    <property type="entry name" value="Pectin_lyas_fold"/>
</dbReference>
<keyword evidence="3" id="KW-1185">Reference proteome</keyword>
<accession>A0ABN6P487</accession>
<organism evidence="2 3">
    <name type="scientific">Roseomonas fluvialis</name>
    <dbReference type="NCBI Taxonomy" id="1750527"/>
    <lineage>
        <taxon>Bacteria</taxon>
        <taxon>Pseudomonadati</taxon>
        <taxon>Pseudomonadota</taxon>
        <taxon>Alphaproteobacteria</taxon>
        <taxon>Acetobacterales</taxon>
        <taxon>Roseomonadaceae</taxon>
        <taxon>Roseomonas</taxon>
    </lineage>
</organism>
<reference evidence="2 3" key="1">
    <citation type="journal article" date="2016" name="Microbes Environ.">
        <title>Phylogenetically diverse aerobic anoxygenic phototrophic bacteria isolated from epilithic biofilms in Tama river, Japan.</title>
        <authorList>
            <person name="Hirose S."/>
            <person name="Matsuura K."/>
            <person name="Haruta S."/>
        </authorList>
    </citation>
    <scope>NUCLEOTIDE SEQUENCE [LARGE SCALE GENOMIC DNA]</scope>
    <source>
        <strain evidence="2 3">S08</strain>
    </source>
</reference>
<sequence length="601" mass="60337">MITYVNTILPAGVESLALAGTSDLVGVGNSQSNIITGNAGSNVILGGAGNDTILGGDGVDILRGDAGTDHLLGNGGTDIFVVSAVEDSRPGAQRDVIYEFNITEDVLHLVDLAPGVPISHLGGAAFQGGGSTVQTRLDVQGGDAVLQIDIPNGWQGTDGVADAEVLLRGVQSLQAWNILGSVAASGGTEPAEVGASPPPTPAPVAAPPGVVAPTTSRSVYIDPSASRSGDGSLDSPFSSWGGRTLEADTSYLIKAGTVMNGVVVVKGQGSEDAPITIGSYGAGAAPVIQGSISVENAAHVTISDLAIVNSAYAGVTVQGGSHDITVLNNTIQNTSIGVWFSATAGGGNLVQGNEISGSQLHGVAFNKVDQRADPTRVVDNVIRDSGSHGIAVNASGIVVDGNDVSRSGLTVSGSSGIHIYGGYGSPDGFGFGNVIANNRVSDSREAGNGYDGNGIQADQYTGGNRIENNTVSGSDGAGIILYDSASNLVIGNTVGGNLLDRSGQHPYRGEILLAGDIDVRSELTRGNVIQNNVVTTDDATTSAFFIDPTTADNGNVFGGNTVVREAGGPAYSSGGIYGAVGSNLALWNSTLAPGGGDDVWS</sequence>
<dbReference type="Gene3D" id="2.150.10.10">
    <property type="entry name" value="Serralysin-like metalloprotease, C-terminal"/>
    <property type="match status" value="1"/>
</dbReference>
<dbReference type="EMBL" id="AP025637">
    <property type="protein sequence ID" value="BDG73471.1"/>
    <property type="molecule type" value="Genomic_DNA"/>
</dbReference>
<dbReference type="SUPFAM" id="SSF51120">
    <property type="entry name" value="beta-Roll"/>
    <property type="match status" value="1"/>
</dbReference>
<evidence type="ECO:0000313" key="3">
    <source>
        <dbReference type="Proteomes" id="UP000831327"/>
    </source>
</evidence>
<evidence type="ECO:0000313" key="2">
    <source>
        <dbReference type="EMBL" id="BDG73471.1"/>
    </source>
</evidence>
<protein>
    <recommendedName>
        <fullName evidence="1">Right handed beta helix domain-containing protein</fullName>
    </recommendedName>
</protein>
<dbReference type="Gene3D" id="2.160.20.10">
    <property type="entry name" value="Single-stranded right-handed beta-helix, Pectin lyase-like"/>
    <property type="match status" value="2"/>
</dbReference>
<dbReference type="Pfam" id="PF13229">
    <property type="entry name" value="Beta_helix"/>
    <property type="match status" value="1"/>
</dbReference>
<dbReference type="Pfam" id="PF00353">
    <property type="entry name" value="HemolysinCabind"/>
    <property type="match status" value="1"/>
</dbReference>
<dbReference type="InterPro" id="IPR001343">
    <property type="entry name" value="Hemolysn_Ca-bd"/>
</dbReference>
<dbReference type="NCBIfam" id="TIGR03804">
    <property type="entry name" value="para_beta_helix"/>
    <property type="match status" value="1"/>
</dbReference>
<dbReference type="InterPro" id="IPR011050">
    <property type="entry name" value="Pectin_lyase_fold/virulence"/>
</dbReference>
<dbReference type="Proteomes" id="UP000831327">
    <property type="component" value="Chromosome"/>
</dbReference>
<dbReference type="SUPFAM" id="SSF51126">
    <property type="entry name" value="Pectin lyase-like"/>
    <property type="match status" value="1"/>
</dbReference>
<name>A0ABN6P487_9PROT</name>
<gene>
    <name evidence="2" type="ORF">Rmf_34000</name>
</gene>
<dbReference type="InterPro" id="IPR039448">
    <property type="entry name" value="Beta_helix"/>
</dbReference>
<dbReference type="InterPro" id="IPR011049">
    <property type="entry name" value="Serralysin-like_metalloprot_C"/>
</dbReference>
<dbReference type="SMART" id="SM00710">
    <property type="entry name" value="PbH1"/>
    <property type="match status" value="8"/>
</dbReference>
<feature type="domain" description="Right handed beta helix" evidence="1">
    <location>
        <begin position="290"/>
        <end position="421"/>
    </location>
</feature>
<dbReference type="PRINTS" id="PR00313">
    <property type="entry name" value="CABNDNGRPT"/>
</dbReference>
<proteinExistence type="predicted"/>